<evidence type="ECO:0000313" key="3">
    <source>
        <dbReference type="Proteomes" id="UP000016566"/>
    </source>
</evidence>
<evidence type="ECO:0000256" key="1">
    <source>
        <dbReference type="SAM" id="MobiDB-lite"/>
    </source>
</evidence>
<proteinExistence type="predicted"/>
<organism evidence="2 3">
    <name type="scientific">Limimaricola cinnabarinus LL-001</name>
    <dbReference type="NCBI Taxonomy" id="1337093"/>
    <lineage>
        <taxon>Bacteria</taxon>
        <taxon>Pseudomonadati</taxon>
        <taxon>Pseudomonadota</taxon>
        <taxon>Alphaproteobacteria</taxon>
        <taxon>Rhodobacterales</taxon>
        <taxon>Paracoccaceae</taxon>
        <taxon>Limimaricola</taxon>
    </lineage>
</organism>
<sequence>MDILDRIAPRRRGFAPRGERHQTKWRGGSNNGVGRVLADGPRSKSTVRSRP</sequence>
<dbReference type="AlphaFoldDB" id="U2YJ42"/>
<keyword evidence="3" id="KW-1185">Reference proteome</keyword>
<gene>
    <name evidence="2" type="ORF">MBELCI_0863</name>
</gene>
<dbReference type="STRING" id="1337093.MBELCI_0863"/>
<protein>
    <submittedName>
        <fullName evidence="2">Uncharacterized protein</fullName>
    </submittedName>
</protein>
<name>U2YJ42_9RHOB</name>
<feature type="region of interest" description="Disordered" evidence="1">
    <location>
        <begin position="1"/>
        <end position="51"/>
    </location>
</feature>
<dbReference type="Proteomes" id="UP000016566">
    <property type="component" value="Unassembled WGS sequence"/>
</dbReference>
<evidence type="ECO:0000313" key="2">
    <source>
        <dbReference type="EMBL" id="GAD54811.1"/>
    </source>
</evidence>
<dbReference type="EMBL" id="BATB01000007">
    <property type="protein sequence ID" value="GAD54811.1"/>
    <property type="molecule type" value="Genomic_DNA"/>
</dbReference>
<accession>U2YJ42</accession>
<reference evidence="2" key="1">
    <citation type="journal article" date="2013" name="Genome Announc.">
        <title>Draft Genome Sequence of Loktanella cinnabarina LL-001T, Isolated from Deep-Sea Floor Sediment.</title>
        <authorList>
            <person name="Nishi S."/>
            <person name="Tsubouchi T."/>
            <person name="Takaki Y."/>
            <person name="Koyanagi R."/>
            <person name="Satoh N."/>
            <person name="Maruyama T."/>
            <person name="Hatada Y."/>
        </authorList>
    </citation>
    <scope>NUCLEOTIDE SEQUENCE [LARGE SCALE GENOMIC DNA]</scope>
    <source>
        <strain evidence="2">LL-001</strain>
    </source>
</reference>
<comment type="caution">
    <text evidence="2">The sequence shown here is derived from an EMBL/GenBank/DDBJ whole genome shotgun (WGS) entry which is preliminary data.</text>
</comment>